<evidence type="ECO:0000313" key="2">
    <source>
        <dbReference type="EMBL" id="RST97165.1"/>
    </source>
</evidence>
<dbReference type="OrthoDB" id="9803101at2"/>
<dbReference type="PANTHER" id="PTHR11803">
    <property type="entry name" value="2-IMINOBUTANOATE/2-IMINOPROPANOATE DEAMINASE RIDA"/>
    <property type="match status" value="1"/>
</dbReference>
<dbReference type="Gene3D" id="3.30.1330.40">
    <property type="entry name" value="RutC-like"/>
    <property type="match status" value="1"/>
</dbReference>
<dbReference type="CDD" id="cd00448">
    <property type="entry name" value="YjgF_YER057c_UK114_family"/>
    <property type="match status" value="1"/>
</dbReference>
<comment type="similarity">
    <text evidence="1">Belongs to the RutC family.</text>
</comment>
<dbReference type="GeneID" id="98567250"/>
<dbReference type="InterPro" id="IPR006175">
    <property type="entry name" value="YjgF/YER057c/UK114"/>
</dbReference>
<dbReference type="FunFam" id="3.30.1330.40:FF:000001">
    <property type="entry name" value="L-PSP family endoribonuclease"/>
    <property type="match status" value="1"/>
</dbReference>
<dbReference type="InterPro" id="IPR006056">
    <property type="entry name" value="RidA"/>
</dbReference>
<dbReference type="EMBL" id="NGJU01000003">
    <property type="protein sequence ID" value="RST97165.1"/>
    <property type="molecule type" value="Genomic_DNA"/>
</dbReference>
<keyword evidence="3" id="KW-1185">Reference proteome</keyword>
<dbReference type="AlphaFoldDB" id="A0A429ZU16"/>
<dbReference type="SUPFAM" id="SSF55298">
    <property type="entry name" value="YjgF-like"/>
    <property type="match status" value="1"/>
</dbReference>
<dbReference type="InterPro" id="IPR035959">
    <property type="entry name" value="RutC-like_sf"/>
</dbReference>
<dbReference type="NCBIfam" id="TIGR00004">
    <property type="entry name" value="Rid family detoxifying hydrolase"/>
    <property type="match status" value="1"/>
</dbReference>
<dbReference type="Proteomes" id="UP000287239">
    <property type="component" value="Unassembled WGS sequence"/>
</dbReference>
<dbReference type="GO" id="GO:0005829">
    <property type="term" value="C:cytosol"/>
    <property type="evidence" value="ECO:0007669"/>
    <property type="project" value="TreeGrafter"/>
</dbReference>
<name>A0A429ZU16_9ENTE</name>
<evidence type="ECO:0000256" key="1">
    <source>
        <dbReference type="ARBA" id="ARBA00010552"/>
    </source>
</evidence>
<protein>
    <submittedName>
        <fullName evidence="2">Reactive intermediate/imine deaminase</fullName>
    </submittedName>
</protein>
<sequence length="124" mass="13700">MKKEMLSSYAPEPIGPYSQGILTESTIYLSGQLPIDALTGNIGTTIEEQTKLCLENLNHILNTNNMDMSNIVKTTIFLDDISDFVVVNDIYGSYFTAPFPARSTIQVEKLPKDALIEIEAIAVK</sequence>
<dbReference type="GO" id="GO:0019239">
    <property type="term" value="F:deaminase activity"/>
    <property type="evidence" value="ECO:0007669"/>
    <property type="project" value="TreeGrafter"/>
</dbReference>
<dbReference type="PANTHER" id="PTHR11803:SF39">
    <property type="entry name" value="2-IMINOBUTANOATE_2-IMINOPROPANOATE DEAMINASE"/>
    <property type="match status" value="1"/>
</dbReference>
<dbReference type="RefSeq" id="WP_126778336.1">
    <property type="nucleotide sequence ID" value="NZ_JBQDMR010000043.1"/>
</dbReference>
<dbReference type="Pfam" id="PF01042">
    <property type="entry name" value="Ribonuc_L-PSP"/>
    <property type="match status" value="1"/>
</dbReference>
<comment type="caution">
    <text evidence="2">The sequence shown here is derived from an EMBL/GenBank/DDBJ whole genome shotgun (WGS) entry which is preliminary data.</text>
</comment>
<reference evidence="2 3" key="1">
    <citation type="submission" date="2017-05" db="EMBL/GenBank/DDBJ databases">
        <title>Vagococcus spp. assemblies.</title>
        <authorList>
            <person name="Gulvik C.A."/>
        </authorList>
    </citation>
    <scope>NUCLEOTIDE SEQUENCE [LARGE SCALE GENOMIC DNA]</scope>
    <source>
        <strain evidence="2 3">NCFB 2777</strain>
    </source>
</reference>
<evidence type="ECO:0000313" key="3">
    <source>
        <dbReference type="Proteomes" id="UP000287239"/>
    </source>
</evidence>
<proteinExistence type="inferred from homology"/>
<organism evidence="2 3">
    <name type="scientific">Vagococcus salmoninarum</name>
    <dbReference type="NCBI Taxonomy" id="2739"/>
    <lineage>
        <taxon>Bacteria</taxon>
        <taxon>Bacillati</taxon>
        <taxon>Bacillota</taxon>
        <taxon>Bacilli</taxon>
        <taxon>Lactobacillales</taxon>
        <taxon>Enterococcaceae</taxon>
        <taxon>Vagococcus</taxon>
    </lineage>
</organism>
<gene>
    <name evidence="2" type="ORF">CBF35_02635</name>
</gene>
<accession>A0A429ZU16</accession>